<dbReference type="InterPro" id="IPR034660">
    <property type="entry name" value="DinB/YfiT-like"/>
</dbReference>
<evidence type="ECO:0000313" key="5">
    <source>
        <dbReference type="EMBL" id="SEN08145.1"/>
    </source>
</evidence>
<dbReference type="STRING" id="310780.SAMN05216267_1001180"/>
<gene>
    <name evidence="5" type="ORF">SAMN05216267_1001180</name>
</gene>
<dbReference type="SUPFAM" id="SSF109854">
    <property type="entry name" value="DinB/YfiT-like putative metalloenzymes"/>
    <property type="match status" value="1"/>
</dbReference>
<dbReference type="EMBL" id="FODD01000001">
    <property type="protein sequence ID" value="SEN08145.1"/>
    <property type="molecule type" value="Genomic_DNA"/>
</dbReference>
<reference evidence="5 6" key="1">
    <citation type="submission" date="2016-10" db="EMBL/GenBank/DDBJ databases">
        <authorList>
            <person name="de Groot N.N."/>
        </authorList>
    </citation>
    <scope>NUCLEOTIDE SEQUENCE [LARGE SCALE GENOMIC DNA]</scope>
    <source>
        <strain evidence="5 6">CGMCC 4.2026</strain>
    </source>
</reference>
<dbReference type="AlphaFoldDB" id="A0A1H8DLW1"/>
<dbReference type="GO" id="GO:0046872">
    <property type="term" value="F:metal ion binding"/>
    <property type="evidence" value="ECO:0007669"/>
    <property type="project" value="InterPro"/>
</dbReference>
<feature type="region of interest" description="Disordered" evidence="3">
    <location>
        <begin position="298"/>
        <end position="319"/>
    </location>
</feature>
<keyword evidence="1" id="KW-0805">Transcription regulation</keyword>
<accession>A0A1H8DLW1</accession>
<organism evidence="5 6">
    <name type="scientific">Actinacidiphila rubida</name>
    <dbReference type="NCBI Taxonomy" id="310780"/>
    <lineage>
        <taxon>Bacteria</taxon>
        <taxon>Bacillati</taxon>
        <taxon>Actinomycetota</taxon>
        <taxon>Actinomycetes</taxon>
        <taxon>Kitasatosporales</taxon>
        <taxon>Streptomycetaceae</taxon>
        <taxon>Actinacidiphila</taxon>
    </lineage>
</organism>
<evidence type="ECO:0000256" key="3">
    <source>
        <dbReference type="SAM" id="MobiDB-lite"/>
    </source>
</evidence>
<sequence>MSGQAYRNGGEGGGNDEDGDVPRVPHQREQGGGQGGPYGPADHPFEEHAEPEQYEQHGGPQPDDASERQDEPEPHDEAEQHGRPERRDETVGADGADGADANDANDGRPDGPGLPGPPAVPSLTARGLDRSSGGGGPVAPPASAGLPQYDHTTLKSLLGAWALTACSQDESLAVEVHLTDCAACADEALRLRDAVGLLHQEESLDLDPLLRARVLEGCLGRRPARIPVPDWAGPYDAEAARLDALLRDLGDGYWKAPVELRWFDEEPVSRQFTVGQVIAHLTAVDSLVARALGLPGPGGGLVPPGQQPEGSGGPGPATRARFWRARGDAELPVDPGQRTEAHWAAARDLPGATLRSSWREQSHTLVRTVSFAGSGASGLEVDYGESSLPLRDAFVDRAFECWLHAGDIAEAVDYPYEPPAPRHLHRMIDLAARLLPSALAARRRSGLAESPSRLLPAGAPGRSLRLEIEGEGGGNWYLPLDSPGASASAEGMVAHVAMDGQEFCQLAAGHLQPEHAAAGKDGDRAAIHDVLYSAASLSRL</sequence>
<evidence type="ECO:0000259" key="4">
    <source>
        <dbReference type="Pfam" id="PF11716"/>
    </source>
</evidence>
<feature type="compositionally biased region" description="Basic and acidic residues" evidence="3">
    <location>
        <begin position="43"/>
        <end position="55"/>
    </location>
</feature>
<dbReference type="Pfam" id="PF11716">
    <property type="entry name" value="MDMPI_N"/>
    <property type="match status" value="1"/>
</dbReference>
<feature type="compositionally biased region" description="Basic and acidic residues" evidence="3">
    <location>
        <begin position="20"/>
        <end position="29"/>
    </location>
</feature>
<keyword evidence="6" id="KW-1185">Reference proteome</keyword>
<feature type="region of interest" description="Disordered" evidence="3">
    <location>
        <begin position="1"/>
        <end position="144"/>
    </location>
</feature>
<evidence type="ECO:0000256" key="1">
    <source>
        <dbReference type="ARBA" id="ARBA00023015"/>
    </source>
</evidence>
<dbReference type="InterPro" id="IPR041916">
    <property type="entry name" value="Anti_sigma_zinc_sf"/>
</dbReference>
<evidence type="ECO:0000313" key="6">
    <source>
        <dbReference type="Proteomes" id="UP000181951"/>
    </source>
</evidence>
<dbReference type="Gene3D" id="1.10.10.1320">
    <property type="entry name" value="Anti-sigma factor, zinc-finger domain"/>
    <property type="match status" value="1"/>
</dbReference>
<name>A0A1H8DLW1_9ACTN</name>
<feature type="compositionally biased region" description="Basic and acidic residues" evidence="3">
    <location>
        <begin position="65"/>
        <end position="90"/>
    </location>
</feature>
<dbReference type="InterPro" id="IPR024344">
    <property type="entry name" value="MDMPI_metal-binding"/>
</dbReference>
<keyword evidence="2" id="KW-0804">Transcription</keyword>
<evidence type="ECO:0000256" key="2">
    <source>
        <dbReference type="ARBA" id="ARBA00023163"/>
    </source>
</evidence>
<dbReference type="Proteomes" id="UP000181951">
    <property type="component" value="Unassembled WGS sequence"/>
</dbReference>
<feature type="compositionally biased region" description="Low complexity" evidence="3">
    <location>
        <begin position="92"/>
        <end position="104"/>
    </location>
</feature>
<feature type="domain" description="Mycothiol-dependent maleylpyruvate isomerase metal-binding" evidence="4">
    <location>
        <begin position="236"/>
        <end position="409"/>
    </location>
</feature>
<proteinExistence type="predicted"/>
<dbReference type="RefSeq" id="WP_079175884.1">
    <property type="nucleotide sequence ID" value="NZ_FODD01000001.1"/>
</dbReference>
<protein>
    <submittedName>
        <fullName evidence="5">TIGR03083 family protein</fullName>
    </submittedName>
</protein>